<evidence type="ECO:0000313" key="2">
    <source>
        <dbReference type="EMBL" id="MBA0556753.1"/>
    </source>
</evidence>
<dbReference type="EMBL" id="JABEZX010000005">
    <property type="protein sequence ID" value="MBA0556753.1"/>
    <property type="molecule type" value="Genomic_DNA"/>
</dbReference>
<evidence type="ECO:0000256" key="1">
    <source>
        <dbReference type="SAM" id="MobiDB-lite"/>
    </source>
</evidence>
<protein>
    <submittedName>
        <fullName evidence="2">Uncharacterized protein</fullName>
    </submittedName>
</protein>
<dbReference type="AlphaFoldDB" id="A0A7J8LWI4"/>
<feature type="region of interest" description="Disordered" evidence="1">
    <location>
        <begin position="24"/>
        <end position="50"/>
    </location>
</feature>
<dbReference type="Proteomes" id="UP000593572">
    <property type="component" value="Unassembled WGS sequence"/>
</dbReference>
<reference evidence="2 3" key="1">
    <citation type="journal article" date="2019" name="Genome Biol. Evol.">
        <title>Insights into the evolution of the New World diploid cottons (Gossypium, subgenus Houzingenia) based on genome sequencing.</title>
        <authorList>
            <person name="Grover C.E."/>
            <person name="Arick M.A. 2nd"/>
            <person name="Thrash A."/>
            <person name="Conover J.L."/>
            <person name="Sanders W.S."/>
            <person name="Peterson D.G."/>
            <person name="Frelichowski J.E."/>
            <person name="Scheffler J.A."/>
            <person name="Scheffler B.E."/>
            <person name="Wendel J.F."/>
        </authorList>
    </citation>
    <scope>NUCLEOTIDE SEQUENCE [LARGE SCALE GENOMIC DNA]</scope>
    <source>
        <strain evidence="2">157</strain>
        <tissue evidence="2">Leaf</tissue>
    </source>
</reference>
<organism evidence="2 3">
    <name type="scientific">Gossypium lobatum</name>
    <dbReference type="NCBI Taxonomy" id="34289"/>
    <lineage>
        <taxon>Eukaryota</taxon>
        <taxon>Viridiplantae</taxon>
        <taxon>Streptophyta</taxon>
        <taxon>Embryophyta</taxon>
        <taxon>Tracheophyta</taxon>
        <taxon>Spermatophyta</taxon>
        <taxon>Magnoliopsida</taxon>
        <taxon>eudicotyledons</taxon>
        <taxon>Gunneridae</taxon>
        <taxon>Pentapetalae</taxon>
        <taxon>rosids</taxon>
        <taxon>malvids</taxon>
        <taxon>Malvales</taxon>
        <taxon>Malvaceae</taxon>
        <taxon>Malvoideae</taxon>
        <taxon>Gossypium</taxon>
    </lineage>
</organism>
<evidence type="ECO:0000313" key="3">
    <source>
        <dbReference type="Proteomes" id="UP000593572"/>
    </source>
</evidence>
<sequence>RRHCRWPALRKEGVPAPALQRAQSPAFFTPRPKEKGISNPFLTPNPATAESWGDRWRWDKANGGGRGVGCRRRTALGKNDLNINTSLVGAPVCGDVMNGQESWLVEEKLWPEYCGDPTVDGGDLLKPCSKL</sequence>
<accession>A0A7J8LWI4</accession>
<proteinExistence type="predicted"/>
<comment type="caution">
    <text evidence="2">The sequence shown here is derived from an EMBL/GenBank/DDBJ whole genome shotgun (WGS) entry which is preliminary data.</text>
</comment>
<name>A0A7J8LWI4_9ROSI</name>
<keyword evidence="3" id="KW-1185">Reference proteome</keyword>
<feature type="non-terminal residue" evidence="2">
    <location>
        <position position="131"/>
    </location>
</feature>
<gene>
    <name evidence="2" type="ORF">Golob_026830</name>
</gene>